<dbReference type="EMBL" id="SULI01000023">
    <property type="protein sequence ID" value="TKZ17382.1"/>
    <property type="molecule type" value="Genomic_DNA"/>
</dbReference>
<accession>A0A4U7MW57</accession>
<sequence length="282" mass="31846">MSTKPVTFVSGANAGFWRALYQLLRAAERQKWTQLGDWHVFDLGLAPEQRVRLEARFGWVTFHDFDFDAYPPHYQPEQGSYAWKPALIQKMADTTRGPLIWLDSATIPKSSPAEMLDHIHAHGTYFLNGQASLAERCDPDVLDHLGIPQDVRAMRECVATIAGFDTSRPDVYALIAKWAGLAESPELIHPKPAKIARHMHDQALLSALVLPKVMQGDIVLPHEDIDISSGMPIQFMSTRNKVSPDTPVWADPFVRAYYWAYKTLDQWAHRRQHANPDQGSAP</sequence>
<evidence type="ECO:0000313" key="1">
    <source>
        <dbReference type="EMBL" id="TKZ17382.1"/>
    </source>
</evidence>
<comment type="caution">
    <text evidence="1">The sequence shown here is derived from an EMBL/GenBank/DDBJ whole genome shotgun (WGS) entry which is preliminary data.</text>
</comment>
<dbReference type="OrthoDB" id="3771157at2"/>
<reference evidence="1 2" key="1">
    <citation type="submission" date="2019-04" db="EMBL/GenBank/DDBJ databases">
        <title>Genome sequence of Pelagicola litoralis CL-ES2.</title>
        <authorList>
            <person name="Cao J."/>
        </authorList>
    </citation>
    <scope>NUCLEOTIDE SEQUENCE [LARGE SCALE GENOMIC DNA]</scope>
    <source>
        <strain evidence="1 2">CL-ES2</strain>
    </source>
</reference>
<gene>
    <name evidence="1" type="ORF">FAP39_14470</name>
</gene>
<name>A0A4U7MW57_9RHOB</name>
<dbReference type="RefSeq" id="WP_138017096.1">
    <property type="nucleotide sequence ID" value="NZ_SULI01000023.1"/>
</dbReference>
<dbReference type="Proteomes" id="UP000306575">
    <property type="component" value="Unassembled WGS sequence"/>
</dbReference>
<evidence type="ECO:0000313" key="2">
    <source>
        <dbReference type="Proteomes" id="UP000306575"/>
    </source>
</evidence>
<dbReference type="AlphaFoldDB" id="A0A4U7MW57"/>
<proteinExistence type="predicted"/>
<keyword evidence="2" id="KW-1185">Reference proteome</keyword>
<organism evidence="1 2">
    <name type="scientific">Shimia litoralis</name>
    <dbReference type="NCBI Taxonomy" id="420403"/>
    <lineage>
        <taxon>Bacteria</taxon>
        <taxon>Pseudomonadati</taxon>
        <taxon>Pseudomonadota</taxon>
        <taxon>Alphaproteobacteria</taxon>
        <taxon>Rhodobacterales</taxon>
        <taxon>Roseobacteraceae</taxon>
    </lineage>
</organism>
<protein>
    <submittedName>
        <fullName evidence="1">Uncharacterized protein</fullName>
    </submittedName>
</protein>